<dbReference type="Pfam" id="PF23139">
    <property type="entry name" value="OB_YrrC"/>
    <property type="match status" value="1"/>
</dbReference>
<dbReference type="GO" id="GO:0003677">
    <property type="term" value="F:DNA binding"/>
    <property type="evidence" value="ECO:0007669"/>
    <property type="project" value="InterPro"/>
</dbReference>
<dbReference type="Pfam" id="PF14490">
    <property type="entry name" value="HHH_RecD2"/>
    <property type="match status" value="1"/>
</dbReference>
<evidence type="ECO:0000313" key="5">
    <source>
        <dbReference type="EMBL" id="QEL13562.1"/>
    </source>
</evidence>
<keyword evidence="2" id="KW-0067">ATP-binding</keyword>
<evidence type="ECO:0000259" key="3">
    <source>
        <dbReference type="SMART" id="SM00278"/>
    </source>
</evidence>
<dbReference type="InterPro" id="IPR050534">
    <property type="entry name" value="Coronavir_polyprotein_1ab"/>
</dbReference>
<dbReference type="RefSeq" id="WP_149108524.1">
    <property type="nucleotide sequence ID" value="NZ_CP042425.1"/>
</dbReference>
<dbReference type="GO" id="GO:0009338">
    <property type="term" value="C:exodeoxyribonuclease V complex"/>
    <property type="evidence" value="ECO:0007669"/>
    <property type="project" value="TreeGrafter"/>
</dbReference>
<feature type="domain" description="AAA+ ATPase" evidence="4">
    <location>
        <begin position="354"/>
        <end position="502"/>
    </location>
</feature>
<dbReference type="Proteomes" id="UP000324974">
    <property type="component" value="Chromosome"/>
</dbReference>
<dbReference type="InterPro" id="IPR029493">
    <property type="entry name" value="RecD2-like_HHH"/>
</dbReference>
<dbReference type="InterPro" id="IPR027417">
    <property type="entry name" value="P-loop_NTPase"/>
</dbReference>
<gene>
    <name evidence="5" type="ORF">PX52LOC_00420</name>
</gene>
<dbReference type="GO" id="GO:0005524">
    <property type="term" value="F:ATP binding"/>
    <property type="evidence" value="ECO:0007669"/>
    <property type="project" value="UniProtKB-KW"/>
</dbReference>
<proteinExistence type="inferred from homology"/>
<dbReference type="SMART" id="SM00382">
    <property type="entry name" value="AAA"/>
    <property type="match status" value="1"/>
</dbReference>
<evidence type="ECO:0000256" key="2">
    <source>
        <dbReference type="ARBA" id="ARBA00022840"/>
    </source>
</evidence>
<reference evidence="6" key="1">
    <citation type="submission" date="2019-08" db="EMBL/GenBank/DDBJ databases">
        <title>Limnoglobus roseus gen. nov., sp. nov., a novel freshwater planctomycete with a giant genome from the family Gemmataceae.</title>
        <authorList>
            <person name="Kulichevskaya I.S."/>
            <person name="Naumoff D.G."/>
            <person name="Miroshnikov K."/>
            <person name="Ivanova A."/>
            <person name="Philippov D.A."/>
            <person name="Hakobyan A."/>
            <person name="Rijpstra I.C."/>
            <person name="Sinninghe Damste J.S."/>
            <person name="Liesack W."/>
            <person name="Dedysh S.N."/>
        </authorList>
    </citation>
    <scope>NUCLEOTIDE SEQUENCE [LARGE SCALE GENOMIC DNA]</scope>
    <source>
        <strain evidence="6">PX52</strain>
    </source>
</reference>
<dbReference type="Gene3D" id="2.30.30.940">
    <property type="match status" value="1"/>
</dbReference>
<dbReference type="HAMAP" id="MF_01488">
    <property type="entry name" value="RecD2"/>
    <property type="match status" value="1"/>
</dbReference>
<dbReference type="CDD" id="cd18809">
    <property type="entry name" value="SF1_C_RecD"/>
    <property type="match status" value="1"/>
</dbReference>
<dbReference type="SMART" id="SM00278">
    <property type="entry name" value="HhH1"/>
    <property type="match status" value="2"/>
</dbReference>
<keyword evidence="5" id="KW-0378">Hydrolase</keyword>
<dbReference type="InterPro" id="IPR006345">
    <property type="entry name" value="RecD2"/>
</dbReference>
<dbReference type="InterPro" id="IPR027785">
    <property type="entry name" value="UvrD-like_helicase_C"/>
</dbReference>
<dbReference type="Gene3D" id="3.40.50.300">
    <property type="entry name" value="P-loop containing nucleotide triphosphate hydrolases"/>
    <property type="match status" value="2"/>
</dbReference>
<dbReference type="InterPro" id="IPR041451">
    <property type="entry name" value="RecD2_SH13"/>
</dbReference>
<dbReference type="EMBL" id="CP042425">
    <property type="protein sequence ID" value="QEL13562.1"/>
    <property type="molecule type" value="Genomic_DNA"/>
</dbReference>
<dbReference type="NCBIfam" id="TIGR01448">
    <property type="entry name" value="recD_rel"/>
    <property type="match status" value="1"/>
</dbReference>
<feature type="domain" description="Helix-hairpin-helix DNA-binding motif class 1" evidence="3">
    <location>
        <begin position="91"/>
        <end position="105"/>
    </location>
</feature>
<dbReference type="Gene3D" id="1.10.10.2220">
    <property type="match status" value="1"/>
</dbReference>
<dbReference type="SUPFAM" id="SSF52540">
    <property type="entry name" value="P-loop containing nucleoside triphosphate hydrolases"/>
    <property type="match status" value="2"/>
</dbReference>
<dbReference type="Pfam" id="PF13245">
    <property type="entry name" value="AAA_19"/>
    <property type="match status" value="1"/>
</dbReference>
<feature type="domain" description="Helix-hairpin-helix DNA-binding motif class 1" evidence="3">
    <location>
        <begin position="119"/>
        <end position="138"/>
    </location>
</feature>
<evidence type="ECO:0000313" key="6">
    <source>
        <dbReference type="Proteomes" id="UP000324974"/>
    </source>
</evidence>
<dbReference type="InterPro" id="IPR010994">
    <property type="entry name" value="RuvA_2-like"/>
</dbReference>
<dbReference type="KEGG" id="lrs:PX52LOC_00420"/>
<dbReference type="AlphaFoldDB" id="A0A5C1A6V1"/>
<dbReference type="OrthoDB" id="9803432at2"/>
<dbReference type="Pfam" id="PF18335">
    <property type="entry name" value="SH3_13"/>
    <property type="match status" value="1"/>
</dbReference>
<accession>A0A5C1A6V1</accession>
<dbReference type="PANTHER" id="PTHR43788">
    <property type="entry name" value="DNA2/NAM7 HELICASE FAMILY MEMBER"/>
    <property type="match status" value="1"/>
</dbReference>
<protein>
    <submittedName>
        <fullName evidence="5">ATP-dependent RecD-like DNA helicase</fullName>
    </submittedName>
</protein>
<dbReference type="InterPro" id="IPR003583">
    <property type="entry name" value="Hlx-hairpin-Hlx_DNA-bd_motif"/>
</dbReference>
<dbReference type="GO" id="GO:0006310">
    <property type="term" value="P:DNA recombination"/>
    <property type="evidence" value="ECO:0007669"/>
    <property type="project" value="InterPro"/>
</dbReference>
<dbReference type="Pfam" id="PF14520">
    <property type="entry name" value="HHH_5"/>
    <property type="match status" value="1"/>
</dbReference>
<keyword evidence="6" id="KW-1185">Reference proteome</keyword>
<dbReference type="GO" id="GO:0017116">
    <property type="term" value="F:single-stranded DNA helicase activity"/>
    <property type="evidence" value="ECO:0007669"/>
    <property type="project" value="TreeGrafter"/>
</dbReference>
<dbReference type="Pfam" id="PF13538">
    <property type="entry name" value="UvrD_C_2"/>
    <property type="match status" value="1"/>
</dbReference>
<organism evidence="5 6">
    <name type="scientific">Limnoglobus roseus</name>
    <dbReference type="NCBI Taxonomy" id="2598579"/>
    <lineage>
        <taxon>Bacteria</taxon>
        <taxon>Pseudomonadati</taxon>
        <taxon>Planctomycetota</taxon>
        <taxon>Planctomycetia</taxon>
        <taxon>Gemmatales</taxon>
        <taxon>Gemmataceae</taxon>
        <taxon>Limnoglobus</taxon>
    </lineage>
</organism>
<evidence type="ECO:0000259" key="4">
    <source>
        <dbReference type="SMART" id="SM00382"/>
    </source>
</evidence>
<dbReference type="GO" id="GO:0006281">
    <property type="term" value="P:DNA repair"/>
    <property type="evidence" value="ECO:0007669"/>
    <property type="project" value="InterPro"/>
</dbReference>
<dbReference type="GO" id="GO:0043139">
    <property type="term" value="F:5'-3' DNA helicase activity"/>
    <property type="evidence" value="ECO:0007669"/>
    <property type="project" value="InterPro"/>
</dbReference>
<sequence>MPDTLSGVIERVTFHNLENGYCVLRVRAAGHRDLVTVVGHMPQAIAGEYVNASGDWVLDRSHGQQFKSSELKGTPPHTAEGIAKYLGSGLVKGIGPKYARKIVEAFGEKTLDVIDQSPSFLTQVKGIGPKRIQLIREGWKESGAVRGIMAFLMSHGIGTARAVRIYKAYGENAVKLVQENPYRLSEDIWGFGFRTADELALKLGIPRDAPQRIQAAVRHVLSEGSTSKGHVGLPEEIVREETMALTQATSEQVESAVEQLRIADEIVRDSILQASGGNVVRVPIEDGQPLAETLLYLKPLFLAELGVARQINALRSGPHPLPATETDNALAWVESRMSITLADSQRDAIWAALTKKLLVVTGGPGTGKTTIVRAILEMFAAKQQRVLLAAPTGRAAKRLGESTGREAKTIHRLLEYDPGINGFRRGRENPLDVDLLVIDEVSMVDVILMNRLLSAVSPWACVVFVGDRDQLPSVGAGSVLADLIDSGVVAVARLTEIHRQAGSSYIVRAAHAVNHGEQPESAPRGDGDFFYIDADDPATITARILAMVKDRIPAKFGLDPFRDVQILSPMNKSELGVQNLNRLLQDALNPGGGKEVQRFGTTYRVGDKVIQTRNNYQREVFNGDIGRVIGLDEIDQILTVEFDGRPVEYEFNELDELSLAFAISIHKSQGSEYPAVIIPVHTQHFVMLQRNLLYTGITRGRKLVVLVGSRKALWLAVTKAETAMRFSLLKWRLQVGE</sequence>
<dbReference type="SUPFAM" id="SSF47781">
    <property type="entry name" value="RuvA domain 2-like"/>
    <property type="match status" value="1"/>
</dbReference>
<dbReference type="InterPro" id="IPR055446">
    <property type="entry name" value="RecD2_N_OB"/>
</dbReference>
<name>A0A5C1A6V1_9BACT</name>
<dbReference type="CDD" id="cd17933">
    <property type="entry name" value="DEXSc_RecD-like"/>
    <property type="match status" value="1"/>
</dbReference>
<dbReference type="Gene3D" id="1.10.150.20">
    <property type="entry name" value="5' to 3' exonuclease, C-terminal subdomain"/>
    <property type="match status" value="1"/>
</dbReference>
<evidence type="ECO:0000256" key="1">
    <source>
        <dbReference type="ARBA" id="ARBA00022741"/>
    </source>
</evidence>
<dbReference type="PANTHER" id="PTHR43788:SF6">
    <property type="entry name" value="DNA HELICASE B"/>
    <property type="match status" value="1"/>
</dbReference>
<keyword evidence="5" id="KW-0347">Helicase</keyword>
<dbReference type="InterPro" id="IPR003593">
    <property type="entry name" value="AAA+_ATPase"/>
</dbReference>
<keyword evidence="1" id="KW-0547">Nucleotide-binding</keyword>